<evidence type="ECO:0000256" key="3">
    <source>
        <dbReference type="ARBA" id="ARBA00022692"/>
    </source>
</evidence>
<comment type="subcellular location">
    <subcellularLocation>
        <location evidence="10">Cell inner membrane</location>
        <topology evidence="10">Multi-pass membrane protein</topology>
    </subcellularLocation>
    <subcellularLocation>
        <location evidence="1">Cell membrane</location>
        <topology evidence="1">Multi-pass membrane protein</topology>
    </subcellularLocation>
</comment>
<keyword evidence="10" id="KW-0997">Cell inner membrane</keyword>
<evidence type="ECO:0000256" key="6">
    <source>
        <dbReference type="ARBA" id="ARBA00022989"/>
    </source>
</evidence>
<feature type="transmembrane region" description="Helical" evidence="10">
    <location>
        <begin position="480"/>
        <end position="504"/>
    </location>
</feature>
<gene>
    <name evidence="12" type="primary">mviN</name>
    <name evidence="10" type="synonym">murJ</name>
    <name evidence="12" type="ORF">GCM10007879_11670</name>
</gene>
<dbReference type="Proteomes" id="UP001161405">
    <property type="component" value="Unassembled WGS sequence"/>
</dbReference>
<dbReference type="InterPro" id="IPR004268">
    <property type="entry name" value="MurJ"/>
</dbReference>
<dbReference type="CDD" id="cd13123">
    <property type="entry name" value="MATE_MurJ_like"/>
    <property type="match status" value="1"/>
</dbReference>
<keyword evidence="3 10" id="KW-0812">Transmembrane</keyword>
<keyword evidence="10 11" id="KW-0813">Transport</keyword>
<evidence type="ECO:0000256" key="5">
    <source>
        <dbReference type="ARBA" id="ARBA00022984"/>
    </source>
</evidence>
<dbReference type="RefSeq" id="WP_284362716.1">
    <property type="nucleotide sequence ID" value="NZ_BSNI01000002.1"/>
</dbReference>
<feature type="transmembrane region" description="Helical" evidence="10">
    <location>
        <begin position="313"/>
        <end position="335"/>
    </location>
</feature>
<sequence>MSLIKNFASVGGATLLSRLLGFARDIMMAGILGAGPVADAFVAAFRLPNMFRRILAEGVFNTAFIPLFAKAIEQKGEEEAKRLAANIISSLIYILIILTVLAEIFMPQLILVLTTGFADDPEKFDLTVLLARICFPYLACMSLMAAYGAILNGLRKFFIAALAPTLLNVVLVPLLAYLIIASNDTVYSGYVISWGVLVGGVAQIGLVAWALARTGYFPRLTLPKLDSGLKKFWALAIPAILTGGVTQINILVGTNIASAQESAIAYLYYADRLYQLPLGMIGIAIGIVLLPELSRLLKSGQPEKAANVQERSLFFGLLLTLPSAVALFVIAEPVIATLFQRGAFDAEAAKQSAKALQIFALGLPAFVLVKVFQPSYFAREDTRTPAIFAAVSVVLNIAFSLLMFPRLGHVGIAWATTISGWANVLMLVTTLAFWRELMLPKSIIGRVLSLLSVSLIMGIILFFAANYLAPQFIVEQLPLYWRSGALALLIVLGAASYFLMLHLFGIQRLGRWRDFIKS</sequence>
<comment type="pathway">
    <text evidence="10">Cell wall biogenesis; peptidoglycan biosynthesis.</text>
</comment>
<feature type="transmembrane region" description="Helical" evidence="10">
    <location>
        <begin position="26"/>
        <end position="45"/>
    </location>
</feature>
<feature type="transmembrane region" description="Helical" evidence="10">
    <location>
        <begin position="91"/>
        <end position="117"/>
    </location>
</feature>
<comment type="function">
    <text evidence="8 10 11">Involved in peptidoglycan biosynthesis. Transports lipid-linked peptidoglycan precursors from the inner to the outer leaflet of the cytoplasmic membrane.</text>
</comment>
<keyword evidence="13" id="KW-1185">Reference proteome</keyword>
<feature type="transmembrane region" description="Helical" evidence="10">
    <location>
        <begin position="446"/>
        <end position="468"/>
    </location>
</feature>
<feature type="transmembrane region" description="Helical" evidence="10">
    <location>
        <begin position="232"/>
        <end position="253"/>
    </location>
</feature>
<feature type="transmembrane region" description="Helical" evidence="10">
    <location>
        <begin position="192"/>
        <end position="212"/>
    </location>
</feature>
<evidence type="ECO:0000256" key="9">
    <source>
        <dbReference type="ARBA" id="ARBA00061532"/>
    </source>
</evidence>
<dbReference type="PANTHER" id="PTHR47019">
    <property type="entry name" value="LIPID II FLIPPASE MURJ"/>
    <property type="match status" value="1"/>
</dbReference>
<feature type="transmembrane region" description="Helical" evidence="10">
    <location>
        <begin position="157"/>
        <end position="180"/>
    </location>
</feature>
<dbReference type="NCBIfam" id="TIGR01695">
    <property type="entry name" value="murJ_mviN"/>
    <property type="match status" value="1"/>
</dbReference>
<dbReference type="HAMAP" id="MF_02078">
    <property type="entry name" value="MurJ_MviN"/>
    <property type="match status" value="1"/>
</dbReference>
<evidence type="ECO:0000256" key="7">
    <source>
        <dbReference type="ARBA" id="ARBA00023136"/>
    </source>
</evidence>
<dbReference type="Pfam" id="PF03023">
    <property type="entry name" value="MurJ"/>
    <property type="match status" value="1"/>
</dbReference>
<feature type="transmembrane region" description="Helical" evidence="10">
    <location>
        <begin position="273"/>
        <end position="293"/>
    </location>
</feature>
<evidence type="ECO:0000256" key="11">
    <source>
        <dbReference type="PIRNR" id="PIRNR002869"/>
    </source>
</evidence>
<keyword evidence="4 10" id="KW-0133">Cell shape</keyword>
<keyword evidence="5 10" id="KW-0573">Peptidoglycan synthesis</keyword>
<evidence type="ECO:0000313" key="12">
    <source>
        <dbReference type="EMBL" id="GLQ16918.1"/>
    </source>
</evidence>
<dbReference type="InterPro" id="IPR051050">
    <property type="entry name" value="Lipid_II_flippase_MurJ/MviN"/>
</dbReference>
<keyword evidence="2 10" id="KW-1003">Cell membrane</keyword>
<evidence type="ECO:0000256" key="8">
    <source>
        <dbReference type="ARBA" id="ARBA00060041"/>
    </source>
</evidence>
<evidence type="ECO:0000256" key="1">
    <source>
        <dbReference type="ARBA" id="ARBA00004651"/>
    </source>
</evidence>
<organism evidence="12 13">
    <name type="scientific">Maritalea porphyrae</name>
    <dbReference type="NCBI Taxonomy" id="880732"/>
    <lineage>
        <taxon>Bacteria</taxon>
        <taxon>Pseudomonadati</taxon>
        <taxon>Pseudomonadota</taxon>
        <taxon>Alphaproteobacteria</taxon>
        <taxon>Hyphomicrobiales</taxon>
        <taxon>Devosiaceae</taxon>
        <taxon>Maritalea</taxon>
    </lineage>
</organism>
<evidence type="ECO:0000313" key="13">
    <source>
        <dbReference type="Proteomes" id="UP001161405"/>
    </source>
</evidence>
<feature type="transmembrane region" description="Helical" evidence="10">
    <location>
        <begin position="129"/>
        <end position="150"/>
    </location>
</feature>
<feature type="transmembrane region" description="Helical" evidence="10">
    <location>
        <begin position="411"/>
        <end position="434"/>
    </location>
</feature>
<reference evidence="12" key="1">
    <citation type="journal article" date="2014" name="Int. J. Syst. Evol. Microbiol.">
        <title>Complete genome of a new Firmicutes species belonging to the dominant human colonic microbiota ('Ruminococcus bicirculans') reveals two chromosomes and a selective capacity to utilize plant glucans.</title>
        <authorList>
            <consortium name="NISC Comparative Sequencing Program"/>
            <person name="Wegmann U."/>
            <person name="Louis P."/>
            <person name="Goesmann A."/>
            <person name="Henrissat B."/>
            <person name="Duncan S.H."/>
            <person name="Flint H.J."/>
        </authorList>
    </citation>
    <scope>NUCLEOTIDE SEQUENCE</scope>
    <source>
        <strain evidence="12">NBRC 107169</strain>
    </source>
</reference>
<dbReference type="PIRSF" id="PIRSF002869">
    <property type="entry name" value="MviN"/>
    <property type="match status" value="1"/>
</dbReference>
<protein>
    <recommendedName>
        <fullName evidence="10">Probable lipid II flippase MurJ</fullName>
    </recommendedName>
</protein>
<feature type="transmembrane region" description="Helical" evidence="10">
    <location>
        <begin position="384"/>
        <end position="405"/>
    </location>
</feature>
<evidence type="ECO:0000256" key="4">
    <source>
        <dbReference type="ARBA" id="ARBA00022960"/>
    </source>
</evidence>
<keyword evidence="6 10" id="KW-1133">Transmembrane helix</keyword>
<dbReference type="EMBL" id="BSNI01000002">
    <property type="protein sequence ID" value="GLQ16918.1"/>
    <property type="molecule type" value="Genomic_DNA"/>
</dbReference>
<keyword evidence="10 11" id="KW-0961">Cell wall biogenesis/degradation</keyword>
<evidence type="ECO:0000256" key="2">
    <source>
        <dbReference type="ARBA" id="ARBA00022475"/>
    </source>
</evidence>
<comment type="caution">
    <text evidence="12">The sequence shown here is derived from an EMBL/GenBank/DDBJ whole genome shotgun (WGS) entry which is preliminary data.</text>
</comment>
<feature type="transmembrane region" description="Helical" evidence="10">
    <location>
        <begin position="355"/>
        <end position="372"/>
    </location>
</feature>
<proteinExistence type="inferred from homology"/>
<evidence type="ECO:0000256" key="10">
    <source>
        <dbReference type="HAMAP-Rule" id="MF_02078"/>
    </source>
</evidence>
<accession>A0ABQ5UNX4</accession>
<name>A0ABQ5UNX4_9HYPH</name>
<keyword evidence="7 10" id="KW-0472">Membrane</keyword>
<reference evidence="12" key="2">
    <citation type="submission" date="2023-01" db="EMBL/GenBank/DDBJ databases">
        <title>Draft genome sequence of Maritalea porphyrae strain NBRC 107169.</title>
        <authorList>
            <person name="Sun Q."/>
            <person name="Mori K."/>
        </authorList>
    </citation>
    <scope>NUCLEOTIDE SEQUENCE</scope>
    <source>
        <strain evidence="12">NBRC 107169</strain>
    </source>
</reference>
<dbReference type="PRINTS" id="PR01806">
    <property type="entry name" value="VIRFACTRMVIN"/>
</dbReference>
<comment type="similarity">
    <text evidence="9 10 11">Belongs to the MurJ/MviN family.</text>
</comment>
<dbReference type="PANTHER" id="PTHR47019:SF1">
    <property type="entry name" value="LIPID II FLIPPASE MURJ"/>
    <property type="match status" value="1"/>
</dbReference>